<dbReference type="AlphaFoldDB" id="A0A6J6NAV4"/>
<organism evidence="2">
    <name type="scientific">freshwater metagenome</name>
    <dbReference type="NCBI Taxonomy" id="449393"/>
    <lineage>
        <taxon>unclassified sequences</taxon>
        <taxon>metagenomes</taxon>
        <taxon>ecological metagenomes</taxon>
    </lineage>
</organism>
<accession>A0A6J6NAV4</accession>
<protein>
    <submittedName>
        <fullName evidence="2">Unannotated protein</fullName>
    </submittedName>
</protein>
<evidence type="ECO:0000313" key="2">
    <source>
        <dbReference type="EMBL" id="CAB4683711.1"/>
    </source>
</evidence>
<evidence type="ECO:0000256" key="1">
    <source>
        <dbReference type="SAM" id="MobiDB-lite"/>
    </source>
</evidence>
<dbReference type="EMBL" id="CAEZXA010000149">
    <property type="protein sequence ID" value="CAB4683711.1"/>
    <property type="molecule type" value="Genomic_DNA"/>
</dbReference>
<sequence>MGSRVIDPGASFCNSARVPATMTAGAESRWRMRHIVRMREPIVSTAGLTRSKGSVSHDGKNSMASAPRKAARSSAIDCAIVPVGVAMTIGRRVVLLTNAASTAARATSGTARTESRCPAIASIPGSLTMCVARTPNGREVGERALTVRCSPASLLQARLKGCFQ</sequence>
<gene>
    <name evidence="2" type="ORF">UFOPK2334_01339</name>
</gene>
<feature type="region of interest" description="Disordered" evidence="1">
    <location>
        <begin position="49"/>
        <end position="68"/>
    </location>
</feature>
<name>A0A6J6NAV4_9ZZZZ</name>
<proteinExistence type="predicted"/>
<reference evidence="2" key="1">
    <citation type="submission" date="2020-05" db="EMBL/GenBank/DDBJ databases">
        <authorList>
            <person name="Chiriac C."/>
            <person name="Salcher M."/>
            <person name="Ghai R."/>
            <person name="Kavagutti S V."/>
        </authorList>
    </citation>
    <scope>NUCLEOTIDE SEQUENCE</scope>
</reference>